<keyword evidence="3" id="KW-1185">Reference proteome</keyword>
<evidence type="ECO:0008006" key="4">
    <source>
        <dbReference type="Google" id="ProtNLM"/>
    </source>
</evidence>
<dbReference type="AlphaFoldDB" id="A0AAW0C6M2"/>
<organism evidence="2 3">
    <name type="scientific">Paramarasmius palmivorus</name>
    <dbReference type="NCBI Taxonomy" id="297713"/>
    <lineage>
        <taxon>Eukaryota</taxon>
        <taxon>Fungi</taxon>
        <taxon>Dikarya</taxon>
        <taxon>Basidiomycota</taxon>
        <taxon>Agaricomycotina</taxon>
        <taxon>Agaricomycetes</taxon>
        <taxon>Agaricomycetidae</taxon>
        <taxon>Agaricales</taxon>
        <taxon>Marasmiineae</taxon>
        <taxon>Marasmiaceae</taxon>
        <taxon>Paramarasmius</taxon>
    </lineage>
</organism>
<dbReference type="SUPFAM" id="SSF48208">
    <property type="entry name" value="Six-hairpin glycosidases"/>
    <property type="match status" value="1"/>
</dbReference>
<dbReference type="Pfam" id="PF03663">
    <property type="entry name" value="Glyco_hydro_76"/>
    <property type="match status" value="1"/>
</dbReference>
<protein>
    <recommendedName>
        <fullName evidence="4">Glycoside hydrolase family 76 protein</fullName>
    </recommendedName>
</protein>
<keyword evidence="1" id="KW-0472">Membrane</keyword>
<dbReference type="EMBL" id="JAYKXP010000055">
    <property type="protein sequence ID" value="KAK7034753.1"/>
    <property type="molecule type" value="Genomic_DNA"/>
</dbReference>
<dbReference type="Gene3D" id="1.50.10.20">
    <property type="match status" value="1"/>
</dbReference>
<evidence type="ECO:0000256" key="1">
    <source>
        <dbReference type="SAM" id="Phobius"/>
    </source>
</evidence>
<sequence>MAADDLLALAQICIHMAEYDALTGQSQFRQALTGYISEGERVQPGFVSDSTRGGIGFGYAAARAYEAYRDESFLDFAKMAWDSGRRVTISDDDVSAGVILAKDFTLQKNCRGASMAGGTFKVRFIWTDIDTRMLTEGTQSQFNGTSNATIDSWTTGLSAALYRITLDERFLSAANAAAKFLRDQLYQDRLFTTSLSGREQDECLMDLNITTYENGIVMQGIALLNEVTNFTTEYNALVKDLVTTVTSKPAWHSDAGILTAQDVGKNYIPRGLMQVYNTSTDAVLQDYITAYLSTQYAAVAVNAAGYGDIYGSSWTGPAASHFDDRGQSEAISALLATIVVSPEDGSNTVVTTSSSIPSASMTPSSTSSVGVPIGPIVGGTMGGLAVISILVTVVLCHRRRTRSMGSSSIDAFPVSQEAAPDLFQTQILPRQAIYRKQFPSGSEEPQQRVVAASSHATLTVKLTDLPDSSSPPPYSRD</sequence>
<keyword evidence="1" id="KW-0812">Transmembrane</keyword>
<gene>
    <name evidence="2" type="ORF">VNI00_012160</name>
</gene>
<dbReference type="InterPro" id="IPR008928">
    <property type="entry name" value="6-hairpin_glycosidase_sf"/>
</dbReference>
<feature type="transmembrane region" description="Helical" evidence="1">
    <location>
        <begin position="373"/>
        <end position="396"/>
    </location>
</feature>
<dbReference type="Proteomes" id="UP001383192">
    <property type="component" value="Unassembled WGS sequence"/>
</dbReference>
<name>A0AAW0C6M2_9AGAR</name>
<keyword evidence="1" id="KW-1133">Transmembrane helix</keyword>
<dbReference type="GO" id="GO:0005975">
    <property type="term" value="P:carbohydrate metabolic process"/>
    <property type="evidence" value="ECO:0007669"/>
    <property type="project" value="InterPro"/>
</dbReference>
<comment type="caution">
    <text evidence="2">The sequence shown here is derived from an EMBL/GenBank/DDBJ whole genome shotgun (WGS) entry which is preliminary data.</text>
</comment>
<accession>A0AAW0C6M2</accession>
<proteinExistence type="predicted"/>
<dbReference type="InterPro" id="IPR005198">
    <property type="entry name" value="Glyco_hydro_76"/>
</dbReference>
<evidence type="ECO:0000313" key="2">
    <source>
        <dbReference type="EMBL" id="KAK7034753.1"/>
    </source>
</evidence>
<reference evidence="2 3" key="1">
    <citation type="submission" date="2024-01" db="EMBL/GenBank/DDBJ databases">
        <title>A draft genome for a cacao thread blight-causing isolate of Paramarasmius palmivorus.</title>
        <authorList>
            <person name="Baruah I.K."/>
            <person name="Bukari Y."/>
            <person name="Amoako-Attah I."/>
            <person name="Meinhardt L.W."/>
            <person name="Bailey B.A."/>
            <person name="Cohen S.P."/>
        </authorList>
    </citation>
    <scope>NUCLEOTIDE SEQUENCE [LARGE SCALE GENOMIC DNA]</scope>
    <source>
        <strain evidence="2 3">GH-12</strain>
    </source>
</reference>
<evidence type="ECO:0000313" key="3">
    <source>
        <dbReference type="Proteomes" id="UP001383192"/>
    </source>
</evidence>